<dbReference type="PANTHER" id="PTHR36845">
    <property type="entry name" value="HYDROLASE, PUTATIVE (AFU_ORTHOLOGUE AFUA_7G05090)-RELATED"/>
    <property type="match status" value="1"/>
</dbReference>
<dbReference type="GO" id="GO:0052757">
    <property type="term" value="F:chondroitin hydrolase activity"/>
    <property type="evidence" value="ECO:0007669"/>
    <property type="project" value="TreeGrafter"/>
</dbReference>
<dbReference type="GO" id="GO:0000272">
    <property type="term" value="P:polysaccharide catabolic process"/>
    <property type="evidence" value="ECO:0007669"/>
    <property type="project" value="TreeGrafter"/>
</dbReference>
<evidence type="ECO:0000313" key="4">
    <source>
        <dbReference type="Proteomes" id="UP000829685"/>
    </source>
</evidence>
<dbReference type="OrthoDB" id="2317065at2759"/>
<evidence type="ECO:0000256" key="2">
    <source>
        <dbReference type="ARBA" id="ARBA00038358"/>
    </source>
</evidence>
<reference evidence="3" key="1">
    <citation type="submission" date="2021-03" db="EMBL/GenBank/DDBJ databases">
        <title>Revisited historic fungal species revealed as producer of novel bioactive compounds through whole genome sequencing and comparative genomics.</title>
        <authorList>
            <person name="Vignolle G.A."/>
            <person name="Hochenegger N."/>
            <person name="Mach R.L."/>
            <person name="Mach-Aigner A.R."/>
            <person name="Javad Rahimi M."/>
            <person name="Salim K.A."/>
            <person name="Chan C.M."/>
            <person name="Lim L.B.L."/>
            <person name="Cai F."/>
            <person name="Druzhinina I.S."/>
            <person name="U'Ren J.M."/>
            <person name="Derntl C."/>
        </authorList>
    </citation>
    <scope>NUCLEOTIDE SEQUENCE</scope>
    <source>
        <strain evidence="3">TUCIM 5799</strain>
    </source>
</reference>
<comment type="similarity">
    <text evidence="2">Belongs to the glycosyl hydrolase 88 family.</text>
</comment>
<comment type="caution">
    <text evidence="3">The sequence shown here is derived from an EMBL/GenBank/DDBJ whole genome shotgun (WGS) entry which is preliminary data.</text>
</comment>
<accession>A0A9P9WH98</accession>
<dbReference type="InterPro" id="IPR008928">
    <property type="entry name" value="6-hairpin_glycosidase_sf"/>
</dbReference>
<dbReference type="Gene3D" id="1.50.10.10">
    <property type="match status" value="1"/>
</dbReference>
<dbReference type="AlphaFoldDB" id="A0A9P9WH98"/>
<proteinExistence type="inferred from homology"/>
<dbReference type="Proteomes" id="UP000829685">
    <property type="component" value="Unassembled WGS sequence"/>
</dbReference>
<dbReference type="EMBL" id="JAFIMR010000026">
    <property type="protein sequence ID" value="KAI1863012.1"/>
    <property type="molecule type" value="Genomic_DNA"/>
</dbReference>
<sequence>MFGHAEAGNDQDRNAAISSIRQPDIVEGKTFAVPLLPPVVGRIIGELYEENILAKIVRTATQAAAYLPGRFPESVPQDGPQAGRYNLREAEFWTCGFFPGILYSMLERAIRYPSSLTLEHGGRLPDENGKFECIRKELFGLSKKWAEPLYSMANRTDTHDIGFIIMPALRLDWELLENARSLEAIDRGARSLATRYVPSAKAIRSWDLLQKMDIKITSKDDNLLVIIDSLCNLDLLYYAAAQSADGKALYDIATEHATTILRTHLRPQARQCSIAENSYQGQWYSTCHIANLDPKDGSIKQQITGQGYADDSTWARGQAWAILGYAQTYMWTKEEKFLHAACGCAEYFMYRLETSPACVEVANSDGPKPTKGRYTPLWDFDAPVSDATNVINPLRDSSSGVIAANGLLLISQAMVALGRDALAARFSRAALDVVRDILDFALAPEKATLTYTPENGLEVADVEGGRFFEGILKYGTANNNANAKKRYANHTLVYGDYYLIEFGNRLLRMGIA</sequence>
<gene>
    <name evidence="3" type="ORF">JX265_009058</name>
</gene>
<keyword evidence="4" id="KW-1185">Reference proteome</keyword>
<protein>
    <recommendedName>
        <fullName evidence="5">Unsaturated glucuronyl hydrolase</fullName>
    </recommendedName>
</protein>
<evidence type="ECO:0000313" key="3">
    <source>
        <dbReference type="EMBL" id="KAI1863012.1"/>
    </source>
</evidence>
<name>A0A9P9WH98_9PEZI</name>
<dbReference type="InterPro" id="IPR012341">
    <property type="entry name" value="6hp_glycosidase-like_sf"/>
</dbReference>
<evidence type="ECO:0008006" key="5">
    <source>
        <dbReference type="Google" id="ProtNLM"/>
    </source>
</evidence>
<dbReference type="PANTHER" id="PTHR36845:SF1">
    <property type="entry name" value="HYDROLASE, PUTATIVE (AFU_ORTHOLOGUE AFUA_7G05090)-RELATED"/>
    <property type="match status" value="1"/>
</dbReference>
<evidence type="ECO:0000256" key="1">
    <source>
        <dbReference type="ARBA" id="ARBA00022801"/>
    </source>
</evidence>
<dbReference type="SUPFAM" id="SSF48208">
    <property type="entry name" value="Six-hairpin glycosidases"/>
    <property type="match status" value="1"/>
</dbReference>
<dbReference type="InterPro" id="IPR052369">
    <property type="entry name" value="UG_Glycosaminoglycan_Hydrolase"/>
</dbReference>
<keyword evidence="1" id="KW-0378">Hydrolase</keyword>
<organism evidence="3 4">
    <name type="scientific">Neoarthrinium moseri</name>
    <dbReference type="NCBI Taxonomy" id="1658444"/>
    <lineage>
        <taxon>Eukaryota</taxon>
        <taxon>Fungi</taxon>
        <taxon>Dikarya</taxon>
        <taxon>Ascomycota</taxon>
        <taxon>Pezizomycotina</taxon>
        <taxon>Sordariomycetes</taxon>
        <taxon>Xylariomycetidae</taxon>
        <taxon>Amphisphaeriales</taxon>
        <taxon>Apiosporaceae</taxon>
        <taxon>Neoarthrinium</taxon>
    </lineage>
</organism>